<evidence type="ECO:0000313" key="2">
    <source>
        <dbReference type="EMBL" id="RRD30911.1"/>
    </source>
</evidence>
<reference evidence="2 3" key="1">
    <citation type="submission" date="2018-11" db="EMBL/GenBank/DDBJ databases">
        <title>Genomes From Bacteria Associated with the Canine Oral Cavity: a Test Case for Automated Genome-Based Taxonomic Assignment.</title>
        <authorList>
            <person name="Coil D.A."/>
            <person name="Jospin G."/>
            <person name="Darling A.E."/>
            <person name="Wallis C."/>
            <person name="Davis I.J."/>
            <person name="Harris S."/>
            <person name="Eisen J.A."/>
            <person name="Holcombe L.J."/>
            <person name="O'Flynn C."/>
        </authorList>
    </citation>
    <scope>NUCLEOTIDE SEQUENCE [LARGE SCALE GENOMIC DNA]</scope>
    <source>
        <strain evidence="2 3">OH5050</strain>
    </source>
</reference>
<accession>A0A3P1V9U8</accession>
<name>A0A3P1V9U8_9ACTO</name>
<feature type="transmembrane region" description="Helical" evidence="1">
    <location>
        <begin position="50"/>
        <end position="71"/>
    </location>
</feature>
<protein>
    <submittedName>
        <fullName evidence="2">Uncharacterized protein</fullName>
    </submittedName>
</protein>
<comment type="caution">
    <text evidence="2">The sequence shown here is derived from an EMBL/GenBank/DDBJ whole genome shotgun (WGS) entry which is preliminary data.</text>
</comment>
<dbReference type="RefSeq" id="WP_124932823.1">
    <property type="nucleotide sequence ID" value="NZ_RQZC01000001.1"/>
</dbReference>
<gene>
    <name evidence="2" type="ORF">EII10_02165</name>
</gene>
<organism evidence="2 3">
    <name type="scientific">Actinomyces bowdenii</name>
    <dbReference type="NCBI Taxonomy" id="131109"/>
    <lineage>
        <taxon>Bacteria</taxon>
        <taxon>Bacillati</taxon>
        <taxon>Actinomycetota</taxon>
        <taxon>Actinomycetes</taxon>
        <taxon>Actinomycetales</taxon>
        <taxon>Actinomycetaceae</taxon>
        <taxon>Actinomyces</taxon>
    </lineage>
</organism>
<dbReference type="AlphaFoldDB" id="A0A3P1V9U8"/>
<sequence length="192" mass="20163">MPAGPTAPRRRPAPARASSRAMGAVLLVLFLGMIGLPFSPASGSLGLLRMLWWVCGCSFWFLILLGALAVWARRGRTGAPRRAPRAVAAALGLLAAILGAAAVLFGGILAADALSGPRTLSGVRCTAIESGGRGTGQEAVLLLADGGTTRVRMSLIPYRTDRDLRRACRADAPFSVEMWERSGTVRRVIPEG</sequence>
<evidence type="ECO:0000256" key="1">
    <source>
        <dbReference type="SAM" id="Phobius"/>
    </source>
</evidence>
<feature type="transmembrane region" description="Helical" evidence="1">
    <location>
        <begin position="21"/>
        <end position="38"/>
    </location>
</feature>
<keyword evidence="1" id="KW-0472">Membrane</keyword>
<proteinExistence type="predicted"/>
<evidence type="ECO:0000313" key="3">
    <source>
        <dbReference type="Proteomes" id="UP000271272"/>
    </source>
</evidence>
<dbReference type="Proteomes" id="UP000271272">
    <property type="component" value="Unassembled WGS sequence"/>
</dbReference>
<feature type="transmembrane region" description="Helical" evidence="1">
    <location>
        <begin position="83"/>
        <end position="111"/>
    </location>
</feature>
<dbReference type="EMBL" id="RQZC01000001">
    <property type="protein sequence ID" value="RRD30911.1"/>
    <property type="molecule type" value="Genomic_DNA"/>
</dbReference>
<keyword evidence="1" id="KW-1133">Transmembrane helix</keyword>
<dbReference type="OrthoDB" id="9949094at2"/>
<keyword evidence="3" id="KW-1185">Reference proteome</keyword>
<keyword evidence="1" id="KW-0812">Transmembrane</keyword>